<reference evidence="9 10" key="1">
    <citation type="submission" date="2018-06" db="EMBL/GenBank/DDBJ databases">
        <title>Comparative genomics of Brasilonema spp. strains.</title>
        <authorList>
            <person name="Alvarenga D.O."/>
            <person name="Fiore M.F."/>
            <person name="Varani A.M."/>
        </authorList>
    </citation>
    <scope>NUCLEOTIDE SEQUENCE [LARGE SCALE GENOMIC DNA]</scope>
    <source>
        <strain evidence="9 10">CENA114</strain>
    </source>
</reference>
<keyword evidence="10" id="KW-1185">Reference proteome</keyword>
<evidence type="ECO:0000256" key="6">
    <source>
        <dbReference type="ARBA" id="ARBA00023211"/>
    </source>
</evidence>
<dbReference type="PANTHER" id="PTHR12260:SF6">
    <property type="entry name" value="DAMAGE-CONTROL PHOSPHATASE ARMT1"/>
    <property type="match status" value="1"/>
</dbReference>
<evidence type="ECO:0000313" key="10">
    <source>
        <dbReference type="Proteomes" id="UP000503129"/>
    </source>
</evidence>
<accession>A0A856MJG8</accession>
<evidence type="ECO:0000256" key="3">
    <source>
        <dbReference type="ARBA" id="ARBA00009519"/>
    </source>
</evidence>
<dbReference type="PANTHER" id="PTHR12260">
    <property type="entry name" value="DAMAGE-CONTROL PHOSPHATASE ARMT1"/>
    <property type="match status" value="1"/>
</dbReference>
<dbReference type="InterPro" id="IPR002791">
    <property type="entry name" value="ARMT1-like_metal-bd"/>
</dbReference>
<comment type="catalytic activity">
    <reaction evidence="1">
        <text>beta-D-fructose 1-phosphate + H2O = D-fructose + phosphate</text>
        <dbReference type="Rhea" id="RHEA:35603"/>
        <dbReference type="ChEBI" id="CHEBI:15377"/>
        <dbReference type="ChEBI" id="CHEBI:37721"/>
        <dbReference type="ChEBI" id="CHEBI:43474"/>
        <dbReference type="ChEBI" id="CHEBI:138881"/>
    </reaction>
</comment>
<dbReference type="Proteomes" id="UP000503129">
    <property type="component" value="Chromosome"/>
</dbReference>
<dbReference type="SUPFAM" id="SSF111321">
    <property type="entry name" value="AF1104-like"/>
    <property type="match status" value="1"/>
</dbReference>
<dbReference type="RefSeq" id="WP_171977167.1">
    <property type="nucleotide sequence ID" value="NZ_CAWOXK010000001.1"/>
</dbReference>
<evidence type="ECO:0000256" key="4">
    <source>
        <dbReference type="ARBA" id="ARBA00022723"/>
    </source>
</evidence>
<evidence type="ECO:0000313" key="9">
    <source>
        <dbReference type="EMBL" id="QDL10320.1"/>
    </source>
</evidence>
<dbReference type="Gene3D" id="1.20.930.60">
    <property type="match status" value="1"/>
</dbReference>
<keyword evidence="6" id="KW-0464">Manganese</keyword>
<name>A0A856MJG8_9CYAN</name>
<feature type="domain" description="Damage-control phosphatase ARMT1-like metal-binding" evidence="8">
    <location>
        <begin position="28"/>
        <end position="385"/>
    </location>
</feature>
<comment type="cofactor">
    <cofactor evidence="2">
        <name>Mn(2+)</name>
        <dbReference type="ChEBI" id="CHEBI:29035"/>
    </cofactor>
</comment>
<dbReference type="GO" id="GO:0046872">
    <property type="term" value="F:metal ion binding"/>
    <property type="evidence" value="ECO:0007669"/>
    <property type="project" value="UniProtKB-KW"/>
</dbReference>
<dbReference type="GO" id="GO:0016791">
    <property type="term" value="F:phosphatase activity"/>
    <property type="evidence" value="ECO:0007669"/>
    <property type="project" value="TreeGrafter"/>
</dbReference>
<organism evidence="9 10">
    <name type="scientific">Brasilonema sennae CENA114</name>
    <dbReference type="NCBI Taxonomy" id="415709"/>
    <lineage>
        <taxon>Bacteria</taxon>
        <taxon>Bacillati</taxon>
        <taxon>Cyanobacteriota</taxon>
        <taxon>Cyanophyceae</taxon>
        <taxon>Nostocales</taxon>
        <taxon>Scytonemataceae</taxon>
        <taxon>Brasilonema</taxon>
        <taxon>Bromeliae group (in: Brasilonema)</taxon>
    </lineage>
</organism>
<dbReference type="GO" id="GO:0006974">
    <property type="term" value="P:DNA damage response"/>
    <property type="evidence" value="ECO:0007669"/>
    <property type="project" value="TreeGrafter"/>
</dbReference>
<keyword evidence="5" id="KW-0378">Hydrolase</keyword>
<evidence type="ECO:0000256" key="7">
    <source>
        <dbReference type="ARBA" id="ARBA00048809"/>
    </source>
</evidence>
<protein>
    <recommendedName>
        <fullName evidence="8">Damage-control phosphatase ARMT1-like metal-binding domain-containing protein</fullName>
    </recommendedName>
</protein>
<dbReference type="InterPro" id="IPR039763">
    <property type="entry name" value="ARMT1"/>
</dbReference>
<evidence type="ECO:0000259" key="8">
    <source>
        <dbReference type="Pfam" id="PF01937"/>
    </source>
</evidence>
<dbReference type="AlphaFoldDB" id="A0A856MJG8"/>
<dbReference type="Gene3D" id="3.40.50.10880">
    <property type="entry name" value="Uncharacterised protein PF01937, DUF89, domain 3"/>
    <property type="match status" value="1"/>
</dbReference>
<evidence type="ECO:0000256" key="5">
    <source>
        <dbReference type="ARBA" id="ARBA00022801"/>
    </source>
</evidence>
<sequence>MKQKSNTPRLPLPQPLVAVEAGTFTEFTVTQRMPSIARRVIAENKFPANINASLEKLASELPSGYLPTLVDDTSSDFADWSRYLEPYKEQRWIDIPWFFAETYFYRYLLQITNYFRAGEWQGVDPFELQKRQGLETSLDSIVALCTQVNGWLNVSEQENQSRQTALITLLYFGLWGNRVDLSLWSAFETDRSRFDIQNQQSHILVDDALKVTELLVNSNSGRVDFVVDNAGFELVCDLCLVDYLLGSGVASLVRLHLKSHPTFVSDAMIKDVHQTTEFLLASSNPEVTSFAKRLQEYIASEQLVLSDDYFWTSPLAFWEIPESLKNDLSHSNLIVIKGDANYRRLLGDRHWDFTTKISDIVCYLPVPMVALRTLKSEVAAGIKPEVLEEVEKSDSAWLTNGQWGVVQLVDNN</sequence>
<dbReference type="KEGG" id="bsen:DP114_22625"/>
<evidence type="ECO:0000256" key="1">
    <source>
        <dbReference type="ARBA" id="ARBA00001326"/>
    </source>
</evidence>
<gene>
    <name evidence="9" type="ORF">DP114_22625</name>
</gene>
<dbReference type="EMBL" id="CP030118">
    <property type="protein sequence ID" value="QDL10320.1"/>
    <property type="molecule type" value="Genomic_DNA"/>
</dbReference>
<evidence type="ECO:0000256" key="2">
    <source>
        <dbReference type="ARBA" id="ARBA00001936"/>
    </source>
</evidence>
<comment type="catalytic activity">
    <reaction evidence="7">
        <text>beta-D-fructose 6-phosphate = dihydroxyacetone + D-glyceraldehyde 3-phosphate</text>
        <dbReference type="Rhea" id="RHEA:28002"/>
        <dbReference type="ChEBI" id="CHEBI:16016"/>
        <dbReference type="ChEBI" id="CHEBI:57634"/>
        <dbReference type="ChEBI" id="CHEBI:59776"/>
    </reaction>
</comment>
<dbReference type="InterPro" id="IPR036075">
    <property type="entry name" value="ARMT-1-like_metal-bd_sf"/>
</dbReference>
<dbReference type="Pfam" id="PF01937">
    <property type="entry name" value="ARMT1-like_dom"/>
    <property type="match status" value="1"/>
</dbReference>
<keyword evidence="4" id="KW-0479">Metal-binding</keyword>
<comment type="similarity">
    <text evidence="3">Belongs to the damage-control phosphatase family. Sugar phosphate phosphatase III subfamily.</text>
</comment>
<proteinExistence type="inferred from homology"/>